<sequence>MTQACDSQIQSAESNDSPDAGSNQQSSDAGSQPVENNGSPDTGLQGNTSDVLTPSPPKSKPMAPHAATPRLG</sequence>
<evidence type="ECO:0000313" key="3">
    <source>
        <dbReference type="Proteomes" id="UP000278807"/>
    </source>
</evidence>
<dbReference type="AlphaFoldDB" id="A0A0R3T486"/>
<name>A0A0R3T486_RODNA</name>
<evidence type="ECO:0000256" key="1">
    <source>
        <dbReference type="SAM" id="MobiDB-lite"/>
    </source>
</evidence>
<reference evidence="4" key="1">
    <citation type="submission" date="2017-02" db="UniProtKB">
        <authorList>
            <consortium name="WormBaseParasite"/>
        </authorList>
    </citation>
    <scope>IDENTIFICATION</scope>
</reference>
<evidence type="ECO:0000313" key="4">
    <source>
        <dbReference type="WBParaSite" id="HNAJ_0000186501-mRNA-1"/>
    </source>
</evidence>
<protein>
    <submittedName>
        <fullName evidence="4">B-cell CLL/lymphoma 7 protein family member A</fullName>
    </submittedName>
</protein>
<gene>
    <name evidence="2" type="ORF">HNAJ_LOCUS1864</name>
</gene>
<feature type="region of interest" description="Disordered" evidence="1">
    <location>
        <begin position="1"/>
        <end position="72"/>
    </location>
</feature>
<reference evidence="2 3" key="2">
    <citation type="submission" date="2018-11" db="EMBL/GenBank/DDBJ databases">
        <authorList>
            <consortium name="Pathogen Informatics"/>
        </authorList>
    </citation>
    <scope>NUCLEOTIDE SEQUENCE [LARGE SCALE GENOMIC DNA]</scope>
</reference>
<dbReference type="Proteomes" id="UP000278807">
    <property type="component" value="Unassembled WGS sequence"/>
</dbReference>
<dbReference type="EMBL" id="UZAE01000801">
    <property type="protein sequence ID" value="VDN97723.1"/>
    <property type="molecule type" value="Genomic_DNA"/>
</dbReference>
<accession>A0A0R3T486</accession>
<evidence type="ECO:0000313" key="2">
    <source>
        <dbReference type="EMBL" id="VDN97723.1"/>
    </source>
</evidence>
<feature type="compositionally biased region" description="Polar residues" evidence="1">
    <location>
        <begin position="1"/>
        <end position="52"/>
    </location>
</feature>
<proteinExistence type="predicted"/>
<dbReference type="WBParaSite" id="HNAJ_0000186501-mRNA-1">
    <property type="protein sequence ID" value="HNAJ_0000186501-mRNA-1"/>
    <property type="gene ID" value="HNAJ_0000186501"/>
</dbReference>
<keyword evidence="3" id="KW-1185">Reference proteome</keyword>
<organism evidence="4">
    <name type="scientific">Rodentolepis nana</name>
    <name type="common">Dwarf tapeworm</name>
    <name type="synonym">Hymenolepis nana</name>
    <dbReference type="NCBI Taxonomy" id="102285"/>
    <lineage>
        <taxon>Eukaryota</taxon>
        <taxon>Metazoa</taxon>
        <taxon>Spiralia</taxon>
        <taxon>Lophotrochozoa</taxon>
        <taxon>Platyhelminthes</taxon>
        <taxon>Cestoda</taxon>
        <taxon>Eucestoda</taxon>
        <taxon>Cyclophyllidea</taxon>
        <taxon>Hymenolepididae</taxon>
        <taxon>Rodentolepis</taxon>
    </lineage>
</organism>